<dbReference type="Pfam" id="PF25762">
    <property type="entry name" value="HAUS1"/>
    <property type="match status" value="1"/>
</dbReference>
<dbReference type="PRINTS" id="PR02087">
    <property type="entry name" value="HAUSAUGMINL1"/>
</dbReference>
<keyword evidence="9" id="KW-0131">Cell cycle</keyword>
<feature type="non-terminal residue" evidence="11">
    <location>
        <position position="1"/>
    </location>
</feature>
<evidence type="ECO:0000256" key="7">
    <source>
        <dbReference type="ARBA" id="ARBA00023054"/>
    </source>
</evidence>
<keyword evidence="6" id="KW-0498">Mitosis</keyword>
<dbReference type="InterPro" id="IPR026243">
    <property type="entry name" value="HAUS1"/>
</dbReference>
<proteinExistence type="inferred from homology"/>
<evidence type="ECO:0000313" key="11">
    <source>
        <dbReference type="EMBL" id="NWS42236.1"/>
    </source>
</evidence>
<comment type="caution">
    <text evidence="11">The sequence shown here is derived from an EMBL/GenBank/DDBJ whole genome shotgun (WGS) entry which is preliminary data.</text>
</comment>
<dbReference type="GO" id="GO:0005874">
    <property type="term" value="C:microtubule"/>
    <property type="evidence" value="ECO:0007669"/>
    <property type="project" value="UniProtKB-KW"/>
</dbReference>
<evidence type="ECO:0000256" key="5">
    <source>
        <dbReference type="ARBA" id="ARBA00022701"/>
    </source>
</evidence>
<protein>
    <submittedName>
        <fullName evidence="11">HAUS1 protein</fullName>
    </submittedName>
</protein>
<evidence type="ECO:0000256" key="1">
    <source>
        <dbReference type="ARBA" id="ARBA00004186"/>
    </source>
</evidence>
<dbReference type="GO" id="GO:0051225">
    <property type="term" value="P:spindle assembly"/>
    <property type="evidence" value="ECO:0007669"/>
    <property type="project" value="InterPro"/>
</dbReference>
<accession>A0A7K5FBE5</accession>
<dbReference type="GO" id="GO:0070652">
    <property type="term" value="C:HAUS complex"/>
    <property type="evidence" value="ECO:0007669"/>
    <property type="project" value="InterPro"/>
</dbReference>
<dbReference type="Proteomes" id="UP000562415">
    <property type="component" value="Unassembled WGS sequence"/>
</dbReference>
<dbReference type="AlphaFoldDB" id="A0A7K5FBE5"/>
<keyword evidence="3" id="KW-0963">Cytoplasm</keyword>
<evidence type="ECO:0000256" key="9">
    <source>
        <dbReference type="ARBA" id="ARBA00023306"/>
    </source>
</evidence>
<dbReference type="GO" id="GO:0051301">
    <property type="term" value="P:cell division"/>
    <property type="evidence" value="ECO:0007669"/>
    <property type="project" value="UniProtKB-KW"/>
</dbReference>
<gene>
    <name evidence="11" type="primary">Haus1</name>
    <name evidence="11" type="ORF">PROATE_R14784</name>
</gene>
<evidence type="ECO:0000256" key="2">
    <source>
        <dbReference type="ARBA" id="ARBA00005479"/>
    </source>
</evidence>
<name>A0A7K5FBE5_PROAR</name>
<dbReference type="OrthoDB" id="5372507at2759"/>
<comment type="similarity">
    <text evidence="2">Belongs to the HAUS1 family.</text>
</comment>
<evidence type="ECO:0000256" key="8">
    <source>
        <dbReference type="ARBA" id="ARBA00023212"/>
    </source>
</evidence>
<dbReference type="GO" id="GO:0007098">
    <property type="term" value="P:centrosome cycle"/>
    <property type="evidence" value="ECO:0007669"/>
    <property type="project" value="TreeGrafter"/>
</dbReference>
<organism evidence="11 12">
    <name type="scientific">Probosciger aterrimus</name>
    <name type="common">Palm cockatoo</name>
    <dbReference type="NCBI Taxonomy" id="141839"/>
    <lineage>
        <taxon>Eukaryota</taxon>
        <taxon>Metazoa</taxon>
        <taxon>Chordata</taxon>
        <taxon>Craniata</taxon>
        <taxon>Vertebrata</taxon>
        <taxon>Euteleostomi</taxon>
        <taxon>Archelosauria</taxon>
        <taxon>Archosauria</taxon>
        <taxon>Dinosauria</taxon>
        <taxon>Saurischia</taxon>
        <taxon>Theropoda</taxon>
        <taxon>Coelurosauria</taxon>
        <taxon>Aves</taxon>
        <taxon>Neognathae</taxon>
        <taxon>Neoaves</taxon>
        <taxon>Telluraves</taxon>
        <taxon>Australaves</taxon>
        <taxon>Psittaciformes</taxon>
        <taxon>Cacatuidae</taxon>
        <taxon>Probosciger</taxon>
    </lineage>
</organism>
<comment type="subcellular location">
    <subcellularLocation>
        <location evidence="1">Cytoplasm</location>
        <location evidence="1">Cytoskeleton</location>
        <location evidence="1">Spindle</location>
    </subcellularLocation>
</comment>
<evidence type="ECO:0000256" key="6">
    <source>
        <dbReference type="ARBA" id="ARBA00022776"/>
    </source>
</evidence>
<dbReference type="PANTHER" id="PTHR31570">
    <property type="entry name" value="HAUS AUGMIN-LIKE COMPLEX SUBUNIT 1"/>
    <property type="match status" value="1"/>
</dbReference>
<evidence type="ECO:0000256" key="10">
    <source>
        <dbReference type="SAM" id="Coils"/>
    </source>
</evidence>
<evidence type="ECO:0000313" key="12">
    <source>
        <dbReference type="Proteomes" id="UP000562415"/>
    </source>
</evidence>
<keyword evidence="4" id="KW-0132">Cell division</keyword>
<reference evidence="11 12" key="1">
    <citation type="submission" date="2019-09" db="EMBL/GenBank/DDBJ databases">
        <title>Bird 10,000 Genomes (B10K) Project - Family phase.</title>
        <authorList>
            <person name="Zhang G."/>
        </authorList>
    </citation>
    <scope>NUCLEOTIDE SEQUENCE [LARGE SCALE GENOMIC DNA]</scope>
    <source>
        <strain evidence="11">B10K-DU-017-47</strain>
    </source>
</reference>
<dbReference type="GO" id="GO:0005829">
    <property type="term" value="C:cytosol"/>
    <property type="evidence" value="ECO:0007669"/>
    <property type="project" value="TreeGrafter"/>
</dbReference>
<evidence type="ECO:0000256" key="4">
    <source>
        <dbReference type="ARBA" id="ARBA00022618"/>
    </source>
</evidence>
<sequence>VTIWLKKVFGDWPIPQHEVDEQTVNILCKLAEYNEATDRDVSLVIEGLKELSKEYEAEAKYLERLLSEELGLSIDKLSRKGTMYLDVLVSSAMTLETKDTSLASFIYAINERTSELYTTESENREMELELKNLIAKITTALKLETLLEKDLKNTQELTKVKKAKADCKSQDLQFLKLKCQELKRRIKAAEMDLAATGFDVSLSHKSLVSLAEKLDRLQKDIVPLKKKVKSYQDLPP</sequence>
<evidence type="ECO:0000256" key="3">
    <source>
        <dbReference type="ARBA" id="ARBA00022490"/>
    </source>
</evidence>
<dbReference type="EMBL" id="VYZH01001149">
    <property type="protein sequence ID" value="NWS42236.1"/>
    <property type="molecule type" value="Genomic_DNA"/>
</dbReference>
<keyword evidence="5" id="KW-0493">Microtubule</keyword>
<dbReference type="GO" id="GO:0005819">
    <property type="term" value="C:spindle"/>
    <property type="evidence" value="ECO:0007669"/>
    <property type="project" value="UniProtKB-SubCell"/>
</dbReference>
<keyword evidence="8" id="KW-0206">Cytoskeleton</keyword>
<dbReference type="PANTHER" id="PTHR31570:SF1">
    <property type="entry name" value="HAUS AUGMIN-LIKE COMPLEX SUBUNIT 1"/>
    <property type="match status" value="1"/>
</dbReference>
<keyword evidence="7 10" id="KW-0175">Coiled coil</keyword>
<feature type="non-terminal residue" evidence="11">
    <location>
        <position position="236"/>
    </location>
</feature>
<feature type="coiled-coil region" evidence="10">
    <location>
        <begin position="116"/>
        <end position="192"/>
    </location>
</feature>
<keyword evidence="12" id="KW-1185">Reference proteome</keyword>